<evidence type="ECO:0000256" key="4">
    <source>
        <dbReference type="PROSITE-ProRule" id="PRU00433"/>
    </source>
</evidence>
<dbReference type="NCBIfam" id="TIGR04485">
    <property type="entry name" value="thiosulf_SoxX"/>
    <property type="match status" value="1"/>
</dbReference>
<reference evidence="7 8" key="1">
    <citation type="submission" date="2024-09" db="EMBL/GenBank/DDBJ databases">
        <authorList>
            <person name="Sun Q."/>
            <person name="Mori K."/>
        </authorList>
    </citation>
    <scope>NUCLEOTIDE SEQUENCE [LARGE SCALE GENOMIC DNA]</scope>
    <source>
        <strain evidence="7 8">KCTC 42086</strain>
    </source>
</reference>
<evidence type="ECO:0000259" key="6">
    <source>
        <dbReference type="PROSITE" id="PS51007"/>
    </source>
</evidence>
<comment type="caution">
    <text evidence="7">The sequence shown here is derived from an EMBL/GenBank/DDBJ whole genome shotgun (WGS) entry which is preliminary data.</text>
</comment>
<feature type="chain" id="PRO_5047499258" evidence="5">
    <location>
        <begin position="21"/>
        <end position="157"/>
    </location>
</feature>
<evidence type="ECO:0000256" key="5">
    <source>
        <dbReference type="SAM" id="SignalP"/>
    </source>
</evidence>
<keyword evidence="5" id="KW-0732">Signal</keyword>
<dbReference type="InterPro" id="IPR030999">
    <property type="entry name" value="Thiosulf_SoxX"/>
</dbReference>
<dbReference type="SUPFAM" id="SSF46626">
    <property type="entry name" value="Cytochrome c"/>
    <property type="match status" value="1"/>
</dbReference>
<gene>
    <name evidence="7" type="primary">soxX</name>
    <name evidence="7" type="ORF">ACFHYO_00355</name>
</gene>
<keyword evidence="3 4" id="KW-0408">Iron</keyword>
<evidence type="ECO:0000313" key="8">
    <source>
        <dbReference type="Proteomes" id="UP001589920"/>
    </source>
</evidence>
<evidence type="ECO:0000256" key="1">
    <source>
        <dbReference type="ARBA" id="ARBA00022617"/>
    </source>
</evidence>
<dbReference type="InterPro" id="IPR009056">
    <property type="entry name" value="Cyt_c-like_dom"/>
</dbReference>
<feature type="domain" description="Cytochrome c" evidence="6">
    <location>
        <begin position="45"/>
        <end position="157"/>
    </location>
</feature>
<proteinExistence type="predicted"/>
<dbReference type="InterPro" id="IPR036909">
    <property type="entry name" value="Cyt_c-like_dom_sf"/>
</dbReference>
<dbReference type="EMBL" id="JBHMQU010000003">
    <property type="protein sequence ID" value="MFC0810565.1"/>
    <property type="molecule type" value="Genomic_DNA"/>
</dbReference>
<organism evidence="7 8">
    <name type="scientific">Paracoccus panacisoli</name>
    <dbReference type="NCBI Taxonomy" id="1510163"/>
    <lineage>
        <taxon>Bacteria</taxon>
        <taxon>Pseudomonadati</taxon>
        <taxon>Pseudomonadota</taxon>
        <taxon>Alphaproteobacteria</taxon>
        <taxon>Rhodobacterales</taxon>
        <taxon>Paracoccaceae</taxon>
        <taxon>Paracoccus</taxon>
    </lineage>
</organism>
<evidence type="ECO:0000256" key="3">
    <source>
        <dbReference type="ARBA" id="ARBA00023004"/>
    </source>
</evidence>
<protein>
    <submittedName>
        <fullName evidence="7">Sulfur oxidation c-type cytochrome SoxX</fullName>
    </submittedName>
</protein>
<evidence type="ECO:0000256" key="2">
    <source>
        <dbReference type="ARBA" id="ARBA00022723"/>
    </source>
</evidence>
<keyword evidence="2 4" id="KW-0479">Metal-binding</keyword>
<keyword evidence="1 4" id="KW-0349">Heme</keyword>
<feature type="signal peptide" evidence="5">
    <location>
        <begin position="1"/>
        <end position="20"/>
    </location>
</feature>
<dbReference type="Proteomes" id="UP001589920">
    <property type="component" value="Unassembled WGS sequence"/>
</dbReference>
<accession>A0ABV6SZY0</accession>
<keyword evidence="8" id="KW-1185">Reference proteome</keyword>
<dbReference type="PROSITE" id="PS51007">
    <property type="entry name" value="CYTC"/>
    <property type="match status" value="1"/>
</dbReference>
<evidence type="ECO:0000313" key="7">
    <source>
        <dbReference type="EMBL" id="MFC0810565.1"/>
    </source>
</evidence>
<dbReference type="RefSeq" id="WP_244960962.1">
    <property type="nucleotide sequence ID" value="NZ_JBHMQU010000003.1"/>
</dbReference>
<dbReference type="Pfam" id="PF00034">
    <property type="entry name" value="Cytochrom_C"/>
    <property type="match status" value="1"/>
</dbReference>
<sequence>MGSALTLAVAGMLAAGPSLAAEAPAPSSVQYDHGSVAQSLTGTPGNVESGYKIMSTNSLGNCVACHEIPSMPEVDFQGNIGPSLGGAAERYDEAHLRGIVMDAKQTFPDSMMPSFYKTEGYVRPGAAYTGKAPEGPLPPILDAQQIEDVVAYLMTLK</sequence>
<dbReference type="Gene3D" id="1.10.760.10">
    <property type="entry name" value="Cytochrome c-like domain"/>
    <property type="match status" value="1"/>
</dbReference>
<name>A0ABV6SZY0_9RHOB</name>